<gene>
    <name evidence="1" type="ORF">CRG98_024287</name>
</gene>
<proteinExistence type="predicted"/>
<dbReference type="AlphaFoldDB" id="A0A2I0JG74"/>
<sequence length="317" mass="34983">MFSLIDLNAPAKDTISNLPRIDQPDHGMQLVKLTPETAIIPHQLPVCSPAFEHGKGILDELENIEEGFFAKFLCSNGVSPKNPEQLGAILSNPKPQQPGALLLSYPTENPGSSKASGALKTTEYTSGMSVIPGMGIIVPPGSNKAAQLEKLLRIYLEYPKHAKGTVMAWLSALRAREKKKRMKNSMLQQEINTSKAESYVLSAQLKRAQANKSAHYWEMTGRNTNDIKLESTEGKSPMIQLQIQLLDNLNKELSDEIKYLRSLTGPALPSSPKNALIGVPKLPIQTADSQHKETKGFQELHVKRDSDMARNRMLPLK</sequence>
<organism evidence="1 2">
    <name type="scientific">Punica granatum</name>
    <name type="common">Pomegranate</name>
    <dbReference type="NCBI Taxonomy" id="22663"/>
    <lineage>
        <taxon>Eukaryota</taxon>
        <taxon>Viridiplantae</taxon>
        <taxon>Streptophyta</taxon>
        <taxon>Embryophyta</taxon>
        <taxon>Tracheophyta</taxon>
        <taxon>Spermatophyta</taxon>
        <taxon>Magnoliopsida</taxon>
        <taxon>eudicotyledons</taxon>
        <taxon>Gunneridae</taxon>
        <taxon>Pentapetalae</taxon>
        <taxon>rosids</taxon>
        <taxon>malvids</taxon>
        <taxon>Myrtales</taxon>
        <taxon>Lythraceae</taxon>
        <taxon>Punica</taxon>
    </lineage>
</organism>
<evidence type="ECO:0000313" key="1">
    <source>
        <dbReference type="EMBL" id="PKI55271.1"/>
    </source>
</evidence>
<reference evidence="1 2" key="1">
    <citation type="submission" date="2017-11" db="EMBL/GenBank/DDBJ databases">
        <title>De-novo sequencing of pomegranate (Punica granatum L.) genome.</title>
        <authorList>
            <person name="Akparov Z."/>
            <person name="Amiraslanov A."/>
            <person name="Hajiyeva S."/>
            <person name="Abbasov M."/>
            <person name="Kaur K."/>
            <person name="Hamwieh A."/>
            <person name="Solovyev V."/>
            <person name="Salamov A."/>
            <person name="Braich B."/>
            <person name="Kosarev P."/>
            <person name="Mahmoud A."/>
            <person name="Hajiyev E."/>
            <person name="Babayeva S."/>
            <person name="Izzatullayeva V."/>
            <person name="Mammadov A."/>
            <person name="Mammadov A."/>
            <person name="Sharifova S."/>
            <person name="Ojaghi J."/>
            <person name="Eynullazada K."/>
            <person name="Bayramov B."/>
            <person name="Abdulazimova A."/>
            <person name="Shahmuradov I."/>
        </authorList>
    </citation>
    <scope>NUCLEOTIDE SEQUENCE [LARGE SCALE GENOMIC DNA]</scope>
    <source>
        <strain evidence="2">cv. AG2017</strain>
        <tissue evidence="1">Leaf</tissue>
    </source>
</reference>
<keyword evidence="2" id="KW-1185">Reference proteome</keyword>
<dbReference type="EMBL" id="PGOL01001713">
    <property type="protein sequence ID" value="PKI55271.1"/>
    <property type="molecule type" value="Genomic_DNA"/>
</dbReference>
<accession>A0A2I0JG74</accession>
<evidence type="ECO:0000313" key="2">
    <source>
        <dbReference type="Proteomes" id="UP000233551"/>
    </source>
</evidence>
<protein>
    <submittedName>
        <fullName evidence="1">Uncharacterized protein</fullName>
    </submittedName>
</protein>
<dbReference type="Proteomes" id="UP000233551">
    <property type="component" value="Unassembled WGS sequence"/>
</dbReference>
<comment type="caution">
    <text evidence="1">The sequence shown here is derived from an EMBL/GenBank/DDBJ whole genome shotgun (WGS) entry which is preliminary data.</text>
</comment>
<name>A0A2I0JG74_PUNGR</name>